<protein>
    <recommendedName>
        <fullName evidence="7">LamG-like jellyroll fold domain-containing protein</fullName>
    </recommendedName>
</protein>
<dbReference type="InterPro" id="IPR006558">
    <property type="entry name" value="LamG-like"/>
</dbReference>
<dbReference type="Gene3D" id="1.20.1610.10">
    <property type="entry name" value="alpha-1,2-mannosidases domains"/>
    <property type="match status" value="1"/>
</dbReference>
<dbReference type="InterPro" id="IPR041371">
    <property type="entry name" value="GH92_N"/>
</dbReference>
<keyword evidence="5" id="KW-1015">Disulfide bond</keyword>
<proteinExistence type="predicted"/>
<evidence type="ECO:0000256" key="5">
    <source>
        <dbReference type="ARBA" id="ARBA00023157"/>
    </source>
</evidence>
<feature type="compositionally biased region" description="Polar residues" evidence="6">
    <location>
        <begin position="10"/>
        <end position="23"/>
    </location>
</feature>
<dbReference type="PANTHER" id="PTHR12143">
    <property type="entry name" value="PEPTIDE N-GLYCANASE PNGASE -RELATED"/>
    <property type="match status" value="1"/>
</dbReference>
<feature type="compositionally biased region" description="Polar residues" evidence="6">
    <location>
        <begin position="95"/>
        <end position="116"/>
    </location>
</feature>
<evidence type="ECO:0000256" key="1">
    <source>
        <dbReference type="ARBA" id="ARBA00001913"/>
    </source>
</evidence>
<dbReference type="NCBIfam" id="TIGR01180">
    <property type="entry name" value="aman2_put"/>
    <property type="match status" value="1"/>
</dbReference>
<dbReference type="Gene3D" id="2.60.120.200">
    <property type="match status" value="1"/>
</dbReference>
<dbReference type="SUPFAM" id="SSF48208">
    <property type="entry name" value="Six-hairpin glycosidases"/>
    <property type="match status" value="1"/>
</dbReference>
<evidence type="ECO:0000259" key="7">
    <source>
        <dbReference type="SMART" id="SM00560"/>
    </source>
</evidence>
<dbReference type="KEGG" id="mgk:FSB76_10405"/>
<dbReference type="InterPro" id="IPR050883">
    <property type="entry name" value="PNGase"/>
</dbReference>
<reference evidence="8 9" key="1">
    <citation type="journal article" date="2013" name="J. Microbiol.">
        <title>Mucilaginibacter ginsenosidivorax sp. nov., with ginsenoside converting activity isolated from sediment.</title>
        <authorList>
            <person name="Kim J.K."/>
            <person name="Choi T.E."/>
            <person name="Liu Q.M."/>
            <person name="Park H.Y."/>
            <person name="Yi T.H."/>
            <person name="Yoon M.H."/>
            <person name="Kim S.C."/>
            <person name="Im W.T."/>
        </authorList>
    </citation>
    <scope>NUCLEOTIDE SEQUENCE [LARGE SCALE GENOMIC DNA]</scope>
    <source>
        <strain evidence="8 9">KHI28</strain>
    </source>
</reference>
<feature type="region of interest" description="Disordered" evidence="6">
    <location>
        <begin position="92"/>
        <end position="119"/>
    </location>
</feature>
<dbReference type="Gene3D" id="2.70.98.10">
    <property type="match status" value="1"/>
</dbReference>
<keyword evidence="3" id="KW-0732">Signal</keyword>
<dbReference type="Gene3D" id="3.30.2080.10">
    <property type="entry name" value="GH92 mannosidase domain"/>
    <property type="match status" value="1"/>
</dbReference>
<dbReference type="InterPro" id="IPR005887">
    <property type="entry name" value="GH92_a_mannosidase_put"/>
</dbReference>
<sequence length="1300" mass="144303">MLLYPHKSHFQPSLRGTKQSRTVQGKHFIISGKIPPNAERGMSYIAWRKRLTPTRLRPSAPLSTSCIEGRKKRSYLFNPLCGTAGERVGQRSVAGVSSHQRSSQYPSKPQHGTLSLSKGRGERPLSAILRQAQDGIFNIYTKIGFERWLRLTRRGCARHPLFGFAGKRGLEIYYLFFLSNISVLSVQAPLYTVGEERGAGAASPGESSSPYDSRRVTFALFPLTFILTLFLTRTASAQYTNHLPYVNPFIGTAQSKVLTKWGSDGGTYPGAVAPSGFIQLSPETRFGKGYNYGDSAICYFSCFRHMSGFPQGSTGGFYVMTINPAGEFEPQKYSRKFSHTNETASPGYYKVMFDDDHSTVESTATTRAGIFRFTFTEGSSPQVFIGDAGNISVISPKILHASNGNMVINFTEAYASKREVKGGWIFSFEPAKKDNKVIGLKLSASNVGYASAQRNIDQEIGALSFDQLRKRTVNEWQKKLAVVDVTDSNDANKTVFYTALYHSLLIPWVIDDVDGRYRGADDKIHQKTGNHQYGAFSPWDTFRSLHPLLTLLYPDKQQDVILSMLDIYKQTGHLPTESMTGNHAIPIIVDSYLKGITGFDKQLAYTAMKKSVLEPPFIQPDMEIFNQKGYIPFTRSESVTRTVEYAYDDWALSQFAKNVVHNDKDYLLLANRGYSYRNLLNNDQLLLLSRNDAEFKLQPGMSGYKEGDKWVYSYFVPQNIKDLINLTGGNDQFARRLDSALSNNVILFDNETVFHLPYLFNQAGKSALTQKWLRQIMLHRFSNSPGGLPGNDDLGSTSSWYVFSAMGIYPVCPGRPYYAIGTPLFKSVTLHLPNRKQVTVGSNVSDTKGYVKALTVNGKPWQQLTLPHSVLIAGGSMVFDLTDKAGNWPKDNNPVELSETKQNPAFKILSCSVSKKNVAPDEPFTIHFSIGNAGVTGVKIVTLLVNGKPYAYKNCMVASGSTQKDSLVCRLYPIGKTEIKLEGLPPVMVDVKLPPNPAAHPFKITGLTATAMLKVNEPQRLAYIVQNIGGVKHTFNIPITKNDSLIFTDTVVLEPGEKKVIDHLLAGASKGFKRITAGDQKVLYKVYQDNTESLLLDLSPIDYSVDNVVKDNSGFRHDGQIVIAKKSKTAGRLGFNEHTFVEVPNTPALDNMGETITMMGWVYPTGNEKGLVDMITKGDSHVLQVSDHQTLTFFAGGWGRGDCTVNLPANWNNQWHHIAGVCTGNTLYLYIDGALAGTTVMETTVNLSVTNKWTLGRNEEFPSERIFHGYMDKVKVYQAALSADEVLQIVKNEQPTETAH</sequence>
<dbReference type="Pfam" id="PF17678">
    <property type="entry name" value="Glyco_hydro_92N"/>
    <property type="match status" value="1"/>
</dbReference>
<dbReference type="PANTHER" id="PTHR12143:SF43">
    <property type="entry name" value="PUTATIVE-RELATED"/>
    <property type="match status" value="1"/>
</dbReference>
<dbReference type="Proteomes" id="UP000321362">
    <property type="component" value="Chromosome"/>
</dbReference>
<keyword evidence="4" id="KW-0106">Calcium</keyword>
<evidence type="ECO:0000313" key="8">
    <source>
        <dbReference type="EMBL" id="QEC76335.1"/>
    </source>
</evidence>
<dbReference type="InterPro" id="IPR014718">
    <property type="entry name" value="GH-type_carb-bd"/>
</dbReference>
<name>A0A5B8W0B4_9SPHI</name>
<dbReference type="FunFam" id="3.30.2080.10:FF:000001">
    <property type="entry name" value="Alpha-1,2-mannosidase subfamily"/>
    <property type="match status" value="1"/>
</dbReference>
<dbReference type="EMBL" id="CP042437">
    <property type="protein sequence ID" value="QEC76335.1"/>
    <property type="molecule type" value="Genomic_DNA"/>
</dbReference>
<gene>
    <name evidence="8" type="ORF">FSB76_10405</name>
</gene>
<dbReference type="Gene3D" id="1.20.1050.60">
    <property type="entry name" value="alpha-1,2-mannosidase"/>
    <property type="match status" value="1"/>
</dbReference>
<evidence type="ECO:0000256" key="3">
    <source>
        <dbReference type="ARBA" id="ARBA00022729"/>
    </source>
</evidence>
<evidence type="ECO:0000313" key="9">
    <source>
        <dbReference type="Proteomes" id="UP000321362"/>
    </source>
</evidence>
<dbReference type="GO" id="GO:0006516">
    <property type="term" value="P:glycoprotein catabolic process"/>
    <property type="evidence" value="ECO:0007669"/>
    <property type="project" value="TreeGrafter"/>
</dbReference>
<dbReference type="GO" id="GO:0004553">
    <property type="term" value="F:hydrolase activity, hydrolyzing O-glycosyl compounds"/>
    <property type="evidence" value="ECO:0007669"/>
    <property type="project" value="UniProtKB-ARBA"/>
</dbReference>
<dbReference type="InterPro" id="IPR008928">
    <property type="entry name" value="6-hairpin_glycosidase_sf"/>
</dbReference>
<comment type="cofactor">
    <cofactor evidence="1">
        <name>Ca(2+)</name>
        <dbReference type="ChEBI" id="CHEBI:29108"/>
    </cofactor>
</comment>
<dbReference type="InterPro" id="IPR012939">
    <property type="entry name" value="Glyco_hydro_92"/>
</dbReference>
<dbReference type="Pfam" id="PF13385">
    <property type="entry name" value="Laminin_G_3"/>
    <property type="match status" value="1"/>
</dbReference>
<keyword evidence="9" id="KW-1185">Reference proteome</keyword>
<dbReference type="GO" id="GO:0030246">
    <property type="term" value="F:carbohydrate binding"/>
    <property type="evidence" value="ECO:0007669"/>
    <property type="project" value="InterPro"/>
</dbReference>
<dbReference type="Pfam" id="PF07971">
    <property type="entry name" value="Glyco_hydro_92"/>
    <property type="match status" value="1"/>
</dbReference>
<evidence type="ECO:0000256" key="4">
    <source>
        <dbReference type="ARBA" id="ARBA00022837"/>
    </source>
</evidence>
<comment type="subunit">
    <text evidence="2">Monomer.</text>
</comment>
<dbReference type="GO" id="GO:0000224">
    <property type="term" value="F:peptide-N4-(N-acetyl-beta-glucosaminyl)asparagine amidase activity"/>
    <property type="evidence" value="ECO:0007669"/>
    <property type="project" value="TreeGrafter"/>
</dbReference>
<accession>A0A5B8W0B4</accession>
<dbReference type="SUPFAM" id="SSF49899">
    <property type="entry name" value="Concanavalin A-like lectins/glucanases"/>
    <property type="match status" value="1"/>
</dbReference>
<organism evidence="8 9">
    <name type="scientific">Mucilaginibacter ginsenosidivorax</name>
    <dbReference type="NCBI Taxonomy" id="862126"/>
    <lineage>
        <taxon>Bacteria</taxon>
        <taxon>Pseudomonadati</taxon>
        <taxon>Bacteroidota</taxon>
        <taxon>Sphingobacteriia</taxon>
        <taxon>Sphingobacteriales</taxon>
        <taxon>Sphingobacteriaceae</taxon>
        <taxon>Mucilaginibacter</taxon>
    </lineage>
</organism>
<feature type="domain" description="LamG-like jellyroll fold" evidence="7">
    <location>
        <begin position="1154"/>
        <end position="1284"/>
    </location>
</feature>
<dbReference type="GO" id="GO:0005829">
    <property type="term" value="C:cytosol"/>
    <property type="evidence" value="ECO:0007669"/>
    <property type="project" value="TreeGrafter"/>
</dbReference>
<feature type="region of interest" description="Disordered" evidence="6">
    <location>
        <begin position="1"/>
        <end position="23"/>
    </location>
</feature>
<evidence type="ECO:0000256" key="6">
    <source>
        <dbReference type="SAM" id="MobiDB-lite"/>
    </source>
</evidence>
<evidence type="ECO:0000256" key="2">
    <source>
        <dbReference type="ARBA" id="ARBA00011245"/>
    </source>
</evidence>
<dbReference type="GO" id="GO:0005975">
    <property type="term" value="P:carbohydrate metabolic process"/>
    <property type="evidence" value="ECO:0007669"/>
    <property type="project" value="InterPro"/>
</dbReference>
<dbReference type="InterPro" id="IPR013320">
    <property type="entry name" value="ConA-like_dom_sf"/>
</dbReference>
<dbReference type="SMART" id="SM00560">
    <property type="entry name" value="LamGL"/>
    <property type="match status" value="1"/>
</dbReference>